<dbReference type="FunFam" id="1.10.30.10:FF:000007">
    <property type="entry name" value="Transcription factor SOX"/>
    <property type="match status" value="1"/>
</dbReference>
<evidence type="ECO:0000256" key="3">
    <source>
        <dbReference type="ARBA" id="ARBA00023242"/>
    </source>
</evidence>
<feature type="compositionally biased region" description="Low complexity" evidence="5">
    <location>
        <begin position="136"/>
        <end position="146"/>
    </location>
</feature>
<dbReference type="EMBL" id="GIIL01000934">
    <property type="protein sequence ID" value="NOV44660.1"/>
    <property type="molecule type" value="Transcribed_RNA"/>
</dbReference>
<dbReference type="GO" id="GO:0001228">
    <property type="term" value="F:DNA-binding transcription activator activity, RNA polymerase II-specific"/>
    <property type="evidence" value="ECO:0007669"/>
    <property type="project" value="TreeGrafter"/>
</dbReference>
<keyword evidence="3 4" id="KW-0539">Nucleus</keyword>
<proteinExistence type="predicted"/>
<comment type="subcellular location">
    <subcellularLocation>
        <location evidence="1">Nucleus</location>
    </subcellularLocation>
</comment>
<keyword evidence="2 4" id="KW-0238">DNA-binding</keyword>
<sequence>MLSTKFSKTSSGVSVFGSQLVDKKSSTPYTDATQTKKNNPNHIKRPMNAFMVWSQIERRKICEQTPDMHNAEISKHLGRQWKLLNDEARQPFIEEAERLRQLHIKEYPGYKYRPKKKSVGKAKTVEHTKKTRKSLLQLRNDSNNNKNNKRLRKRYNLKSISADASETTGGDTPVSAVVIAQVPYSPTCDTIDPLENASFYDDLCHNQSFSIESDNLKSDDMNDGHILSSFDDTSNPTKCYDITNLSYLDALDDLLSTSSDLLHDIDLPIAVDENEIAVNFTGSHLQFSFSGDLSNTLGLNACFDTHDY</sequence>
<feature type="DNA-binding region" description="HMG box" evidence="4">
    <location>
        <begin position="43"/>
        <end position="111"/>
    </location>
</feature>
<dbReference type="SUPFAM" id="SSF47095">
    <property type="entry name" value="HMG-box"/>
    <property type="match status" value="1"/>
</dbReference>
<dbReference type="AlphaFoldDB" id="A0A6M2DG94"/>
<evidence type="ECO:0000313" key="7">
    <source>
        <dbReference type="EMBL" id="NOV44660.1"/>
    </source>
</evidence>
<dbReference type="SMART" id="SM00398">
    <property type="entry name" value="HMG"/>
    <property type="match status" value="1"/>
</dbReference>
<dbReference type="GO" id="GO:0005634">
    <property type="term" value="C:nucleus"/>
    <property type="evidence" value="ECO:0007669"/>
    <property type="project" value="UniProtKB-SubCell"/>
</dbReference>
<dbReference type="PANTHER" id="PTHR10270:SF323">
    <property type="entry name" value="TRANSCRIPTION FACTOR SOX-14-RELATED"/>
    <property type="match status" value="1"/>
</dbReference>
<dbReference type="CDD" id="cd22029">
    <property type="entry name" value="HMG-box_SoxC"/>
    <property type="match status" value="1"/>
</dbReference>
<dbReference type="InterPro" id="IPR050140">
    <property type="entry name" value="SRY-related_HMG-box_TF-like"/>
</dbReference>
<feature type="region of interest" description="Disordered" evidence="5">
    <location>
        <begin position="24"/>
        <end position="43"/>
    </location>
</feature>
<dbReference type="PROSITE" id="PS50118">
    <property type="entry name" value="HMG_BOX_2"/>
    <property type="match status" value="1"/>
</dbReference>
<evidence type="ECO:0000259" key="6">
    <source>
        <dbReference type="PROSITE" id="PS50118"/>
    </source>
</evidence>
<dbReference type="GO" id="GO:0030182">
    <property type="term" value="P:neuron differentiation"/>
    <property type="evidence" value="ECO:0007669"/>
    <property type="project" value="TreeGrafter"/>
</dbReference>
<dbReference type="PANTHER" id="PTHR10270">
    <property type="entry name" value="SOX TRANSCRIPTION FACTOR"/>
    <property type="match status" value="1"/>
</dbReference>
<dbReference type="GO" id="GO:0007420">
    <property type="term" value="P:brain development"/>
    <property type="evidence" value="ECO:0007669"/>
    <property type="project" value="TreeGrafter"/>
</dbReference>
<evidence type="ECO:0000256" key="2">
    <source>
        <dbReference type="ARBA" id="ARBA00023125"/>
    </source>
</evidence>
<feature type="domain" description="HMG box" evidence="6">
    <location>
        <begin position="43"/>
        <end position="111"/>
    </location>
</feature>
<feature type="region of interest" description="Disordered" evidence="5">
    <location>
        <begin position="135"/>
        <end position="156"/>
    </location>
</feature>
<accession>A0A6M2DG94</accession>
<dbReference type="GO" id="GO:0000978">
    <property type="term" value="F:RNA polymerase II cis-regulatory region sequence-specific DNA binding"/>
    <property type="evidence" value="ECO:0007669"/>
    <property type="project" value="TreeGrafter"/>
</dbReference>
<feature type="compositionally biased region" description="Polar residues" evidence="5">
    <location>
        <begin position="26"/>
        <end position="41"/>
    </location>
</feature>
<dbReference type="InterPro" id="IPR036910">
    <property type="entry name" value="HMG_box_dom_sf"/>
</dbReference>
<name>A0A6M2DG94_XENCH</name>
<evidence type="ECO:0000256" key="5">
    <source>
        <dbReference type="SAM" id="MobiDB-lite"/>
    </source>
</evidence>
<evidence type="ECO:0000256" key="1">
    <source>
        <dbReference type="ARBA" id="ARBA00004123"/>
    </source>
</evidence>
<dbReference type="InterPro" id="IPR009071">
    <property type="entry name" value="HMG_box_dom"/>
</dbReference>
<dbReference type="Pfam" id="PF00505">
    <property type="entry name" value="HMG_box"/>
    <property type="match status" value="1"/>
</dbReference>
<dbReference type="GO" id="GO:0000122">
    <property type="term" value="P:negative regulation of transcription by RNA polymerase II"/>
    <property type="evidence" value="ECO:0007669"/>
    <property type="project" value="TreeGrafter"/>
</dbReference>
<dbReference type="Gene3D" id="1.10.30.10">
    <property type="entry name" value="High mobility group box domain"/>
    <property type="match status" value="1"/>
</dbReference>
<organism evidence="7">
    <name type="scientific">Xenopsylla cheopis</name>
    <name type="common">Oriental rat flea</name>
    <name type="synonym">Pulex cheopis</name>
    <dbReference type="NCBI Taxonomy" id="163159"/>
    <lineage>
        <taxon>Eukaryota</taxon>
        <taxon>Metazoa</taxon>
        <taxon>Ecdysozoa</taxon>
        <taxon>Arthropoda</taxon>
        <taxon>Hexapoda</taxon>
        <taxon>Insecta</taxon>
        <taxon>Pterygota</taxon>
        <taxon>Neoptera</taxon>
        <taxon>Endopterygota</taxon>
        <taxon>Siphonaptera</taxon>
        <taxon>Pulicidae</taxon>
        <taxon>Xenopsyllinae</taxon>
        <taxon>Xenopsylla</taxon>
    </lineage>
</organism>
<protein>
    <submittedName>
        <fullName evidence="7">Putative transcription factor sox-12-like protein</fullName>
    </submittedName>
</protein>
<feature type="compositionally biased region" description="Basic residues" evidence="5">
    <location>
        <begin position="147"/>
        <end position="156"/>
    </location>
</feature>
<reference evidence="7" key="1">
    <citation type="submission" date="2020-03" db="EMBL/GenBank/DDBJ databases">
        <title>Transcriptomic Profiling of the Digestive Tract of the Rat Flea, Xenopsylla cheopis, Following Blood Feeding and Infection with Yersinia pestis.</title>
        <authorList>
            <person name="Bland D.M."/>
            <person name="Martens C.A."/>
            <person name="Virtaneva K."/>
            <person name="Kanakabandi K."/>
            <person name="Long D."/>
            <person name="Rosenke R."/>
            <person name="Saturday G.A."/>
            <person name="Hoyt F.H."/>
            <person name="Bruno D.P."/>
            <person name="Ribeiro J.M.C."/>
            <person name="Hinnebusch J."/>
        </authorList>
    </citation>
    <scope>NUCLEOTIDE SEQUENCE</scope>
</reference>
<evidence type="ECO:0000256" key="4">
    <source>
        <dbReference type="PROSITE-ProRule" id="PRU00267"/>
    </source>
</evidence>